<dbReference type="SMART" id="SM00530">
    <property type="entry name" value="HTH_XRE"/>
    <property type="match status" value="1"/>
</dbReference>
<accession>A0A7W6CDL2</accession>
<feature type="domain" description="HTH cro/C1-type" evidence="1">
    <location>
        <begin position="25"/>
        <end position="79"/>
    </location>
</feature>
<gene>
    <name evidence="2" type="ORF">GGQ73_004435</name>
</gene>
<dbReference type="RefSeq" id="WP_183897776.1">
    <property type="nucleotide sequence ID" value="NZ_JACIDV010000018.1"/>
</dbReference>
<dbReference type="InterPro" id="IPR001387">
    <property type="entry name" value="Cro/C1-type_HTH"/>
</dbReference>
<evidence type="ECO:0000259" key="1">
    <source>
        <dbReference type="PROSITE" id="PS50943"/>
    </source>
</evidence>
<dbReference type="InterPro" id="IPR010982">
    <property type="entry name" value="Lambda_DNA-bd_dom_sf"/>
</dbReference>
<dbReference type="SUPFAM" id="SSF47413">
    <property type="entry name" value="lambda repressor-like DNA-binding domains"/>
    <property type="match status" value="1"/>
</dbReference>
<dbReference type="AlphaFoldDB" id="A0A7W6CDL2"/>
<evidence type="ECO:0000313" key="2">
    <source>
        <dbReference type="EMBL" id="MBB3948448.1"/>
    </source>
</evidence>
<dbReference type="CDD" id="cd00093">
    <property type="entry name" value="HTH_XRE"/>
    <property type="match status" value="1"/>
</dbReference>
<dbReference type="Proteomes" id="UP000565286">
    <property type="component" value="Unassembled WGS sequence"/>
</dbReference>
<protein>
    <submittedName>
        <fullName evidence="2">Transcriptional regulator with XRE-family HTH domain</fullName>
    </submittedName>
</protein>
<dbReference type="EMBL" id="JACIDV010000018">
    <property type="protein sequence ID" value="MBB3948448.1"/>
    <property type="molecule type" value="Genomic_DNA"/>
</dbReference>
<name>A0A7W6CDL2_9HYPH</name>
<dbReference type="Pfam" id="PF01381">
    <property type="entry name" value="HTH_3"/>
    <property type="match status" value="1"/>
</dbReference>
<keyword evidence="3" id="KW-1185">Reference proteome</keyword>
<proteinExistence type="predicted"/>
<reference evidence="2 3" key="1">
    <citation type="submission" date="2020-08" db="EMBL/GenBank/DDBJ databases">
        <title>Genomic Encyclopedia of Type Strains, Phase IV (KMG-IV): sequencing the most valuable type-strain genomes for metagenomic binning, comparative biology and taxonomic classification.</title>
        <authorList>
            <person name="Goeker M."/>
        </authorList>
    </citation>
    <scope>NUCLEOTIDE SEQUENCE [LARGE SCALE GENOMIC DNA]</scope>
    <source>
        <strain evidence="2 3">DSM 26438</strain>
    </source>
</reference>
<dbReference type="Gene3D" id="1.10.260.40">
    <property type="entry name" value="lambda repressor-like DNA-binding domains"/>
    <property type="match status" value="1"/>
</dbReference>
<dbReference type="GO" id="GO:0003677">
    <property type="term" value="F:DNA binding"/>
    <property type="evidence" value="ECO:0007669"/>
    <property type="project" value="InterPro"/>
</dbReference>
<comment type="caution">
    <text evidence="2">The sequence shown here is derived from an EMBL/GenBank/DDBJ whole genome shotgun (WGS) entry which is preliminary data.</text>
</comment>
<organism evidence="2 3">
    <name type="scientific">Rhizobium skierniewicense</name>
    <dbReference type="NCBI Taxonomy" id="984260"/>
    <lineage>
        <taxon>Bacteria</taxon>
        <taxon>Pseudomonadati</taxon>
        <taxon>Pseudomonadota</taxon>
        <taxon>Alphaproteobacteria</taxon>
        <taxon>Hyphomicrobiales</taxon>
        <taxon>Rhizobiaceae</taxon>
        <taxon>Rhizobium/Agrobacterium group</taxon>
        <taxon>Rhizobium</taxon>
    </lineage>
</organism>
<sequence>MPAAITNANLSKAPGQTDIDVGRKVRFQRIIHGLSQAELGNALSVARQQVQKYESGTNRLRGDQIVTLSRLFRVPMEYFYEPDPERSGLPFSVQQKADDDLLRFVRSKAGRELNAAFVRIRDPEGKRQVAALADSLAREERNGD</sequence>
<dbReference type="PROSITE" id="PS50943">
    <property type="entry name" value="HTH_CROC1"/>
    <property type="match status" value="1"/>
</dbReference>
<evidence type="ECO:0000313" key="3">
    <source>
        <dbReference type="Proteomes" id="UP000565286"/>
    </source>
</evidence>